<dbReference type="InterPro" id="IPR004014">
    <property type="entry name" value="ATPase_P-typ_cation-transptr_N"/>
</dbReference>
<dbReference type="RefSeq" id="WP_369702962.1">
    <property type="nucleotide sequence ID" value="NZ_JBGEWD010000001.1"/>
</dbReference>
<dbReference type="SFLD" id="SFLDG00002">
    <property type="entry name" value="C1.7:_P-type_atpase_like"/>
    <property type="match status" value="1"/>
</dbReference>
<keyword evidence="5" id="KW-0547">Nucleotide-binding</keyword>
<dbReference type="InterPro" id="IPR008250">
    <property type="entry name" value="ATPase_P-typ_transduc_dom_A_sf"/>
</dbReference>
<evidence type="ECO:0000313" key="13">
    <source>
        <dbReference type="EMBL" id="MEY7999100.1"/>
    </source>
</evidence>
<evidence type="ECO:0000313" key="14">
    <source>
        <dbReference type="Proteomes" id="UP001564657"/>
    </source>
</evidence>
<feature type="transmembrane region" description="Helical" evidence="11">
    <location>
        <begin position="55"/>
        <end position="73"/>
    </location>
</feature>
<evidence type="ECO:0000256" key="2">
    <source>
        <dbReference type="ARBA" id="ARBA00012790"/>
    </source>
</evidence>
<evidence type="ECO:0000256" key="4">
    <source>
        <dbReference type="ARBA" id="ARBA00022692"/>
    </source>
</evidence>
<dbReference type="SMART" id="SM00831">
    <property type="entry name" value="Cation_ATPase_N"/>
    <property type="match status" value="1"/>
</dbReference>
<evidence type="ECO:0000256" key="5">
    <source>
        <dbReference type="ARBA" id="ARBA00022741"/>
    </source>
</evidence>
<feature type="transmembrane region" description="Helical" evidence="11">
    <location>
        <begin position="79"/>
        <end position="95"/>
    </location>
</feature>
<feature type="transmembrane region" description="Helical" evidence="11">
    <location>
        <begin position="244"/>
        <end position="262"/>
    </location>
</feature>
<keyword evidence="14" id="KW-1185">Reference proteome</keyword>
<evidence type="ECO:0000259" key="12">
    <source>
        <dbReference type="SMART" id="SM00831"/>
    </source>
</evidence>
<feature type="transmembrane region" description="Helical" evidence="11">
    <location>
        <begin position="738"/>
        <end position="763"/>
    </location>
</feature>
<feature type="transmembrane region" description="Helical" evidence="11">
    <location>
        <begin position="670"/>
        <end position="695"/>
    </location>
</feature>
<dbReference type="InterPro" id="IPR018303">
    <property type="entry name" value="ATPase_P-typ_P_site"/>
</dbReference>
<comment type="subcellular location">
    <subcellularLocation>
        <location evidence="1">Membrane</location>
        <topology evidence="1">Multi-pass membrane protein</topology>
    </subcellularLocation>
</comment>
<dbReference type="CDD" id="cd02089">
    <property type="entry name" value="P-type_ATPase_Ca_prok"/>
    <property type="match status" value="1"/>
</dbReference>
<feature type="transmembrane region" description="Helical" evidence="11">
    <location>
        <begin position="812"/>
        <end position="834"/>
    </location>
</feature>
<evidence type="ECO:0000256" key="9">
    <source>
        <dbReference type="ARBA" id="ARBA00022989"/>
    </source>
</evidence>
<dbReference type="Gene3D" id="3.40.1110.10">
    <property type="entry name" value="Calcium-transporting ATPase, cytoplasmic domain N"/>
    <property type="match status" value="1"/>
</dbReference>
<keyword evidence="10 11" id="KW-0472">Membrane</keyword>
<evidence type="ECO:0000256" key="11">
    <source>
        <dbReference type="SAM" id="Phobius"/>
    </source>
</evidence>
<keyword evidence="4 11" id="KW-0812">Transmembrane</keyword>
<dbReference type="Pfam" id="PF00122">
    <property type="entry name" value="E1-E2_ATPase"/>
    <property type="match status" value="1"/>
</dbReference>
<name>A0ABV4BNG2_9CLOT</name>
<evidence type="ECO:0000256" key="6">
    <source>
        <dbReference type="ARBA" id="ARBA00022837"/>
    </source>
</evidence>
<dbReference type="Pfam" id="PF00689">
    <property type="entry name" value="Cation_ATPase_C"/>
    <property type="match status" value="1"/>
</dbReference>
<dbReference type="Gene3D" id="2.70.150.10">
    <property type="entry name" value="Calcium-transporting ATPase, cytoplasmic transduction domain A"/>
    <property type="match status" value="1"/>
</dbReference>
<dbReference type="PRINTS" id="PR00119">
    <property type="entry name" value="CATATPASE"/>
</dbReference>
<keyword evidence="6" id="KW-0106">Calcium</keyword>
<keyword evidence="7" id="KW-0067">ATP-binding</keyword>
<dbReference type="InterPro" id="IPR006408">
    <property type="entry name" value="P-type_ATPase_IIB"/>
</dbReference>
<sequence length="873" mass="95949">MWFEKSSQEIIKEFNTDVVNGLSSEEALIRREKYGPNKLAEKKEQSILKLLFEQINDVLIYILLGAAVISALLKEISDAVIIVIIVVLNAIIGLIQESKAEKALEALKKLSFPKALVKRNGQIMEISSEDVVVGDIVILEAGKYIPCDLRLIETANLKIEESALTGESVPSQKYAENILKSENIALGDQRNMAFMSTMVTYGRGVGVAVAVGMDTEIGKIAKMLEENKKNSTPLQIKLAQLGKMLGFVVLIICLLMFVVAVIQKRDLFEMFLTAISLAVAAIPEGLPAMVTIVLAVGVQRMIKKNAIIRKLPAIETLGSVNIICSDKTGTLTQNKMTVTRFYADGVLNDISYLDMNNRVHSALVKDMVLCSDATYSEDSRTGDPTEIALLELGVKFNIYKDNENELHSRVDEIPFDSDRKLMTTLNKFGDKYNIITKGAVDNLIKICKSIYANGNMVPFTEELKSKVTAASDSMSNDALRVLGTAFRVVDSTEIEIDSMESDLTFVGLVGMIDPPRENVEKSIEECRKSGIRTVMITGDHKNTAFAIAKELGIAEDSSQVVSGYEFNKLSGSEIEDKIDNLRVFARVSPEHKVNIVRALKKRGNIVSMTGDGVNDAPSLKAADIGVAMGITGTDVAKGASDMILTDDNFSTIVEAVKEGRNIYNNIRKSIVFLLSCNIGEIIALFIGIVLGWPAVLRPIHLLWVNLITDSLPALALGVEPDDPDIMKEKPRDAKKGLFSGKSGVFLIGNGILIGVITLAAFYIGNTIYPNSLMHAQTMAFVVLSVSQLFYTLSIRHSEKSIFEIGIFTNKYLVGAIVLGIVMVNMVIMIPFLASVFKAFRLTLNDWLFVFLLSIIPFILNELGKLIYRKLEKK</sequence>
<dbReference type="Gene3D" id="1.20.1110.10">
    <property type="entry name" value="Calcium-transporting ATPase, transmembrane domain"/>
    <property type="match status" value="1"/>
</dbReference>
<reference evidence="13 14" key="1">
    <citation type="submission" date="2024-08" db="EMBL/GenBank/DDBJ databases">
        <title>Clostridium lapicellarii sp. nov., and Clostridium renhuaiense sp. nov., two species isolated from the mud in a fermentation cellar used for producing sauce-flavour Chinese liquors.</title>
        <authorList>
            <person name="Yang F."/>
            <person name="Wang H."/>
            <person name="Chen L.Q."/>
            <person name="Zhou N."/>
            <person name="Lu J.J."/>
            <person name="Pu X.X."/>
            <person name="Wan B."/>
            <person name="Wang L."/>
            <person name="Liu S.J."/>
        </authorList>
    </citation>
    <scope>NUCLEOTIDE SEQUENCE [LARGE SCALE GENOMIC DNA]</scope>
    <source>
        <strain evidence="13 14">MT-5</strain>
    </source>
</reference>
<dbReference type="EC" id="7.2.2.10" evidence="2"/>
<dbReference type="InterPro" id="IPR044492">
    <property type="entry name" value="P_typ_ATPase_HD_dom"/>
</dbReference>
<dbReference type="InterPro" id="IPR023299">
    <property type="entry name" value="ATPase_P-typ_cyto_dom_N"/>
</dbReference>
<feature type="transmembrane region" description="Helical" evidence="11">
    <location>
        <begin position="846"/>
        <end position="867"/>
    </location>
</feature>
<keyword evidence="9 11" id="KW-1133">Transmembrane helix</keyword>
<dbReference type="InterPro" id="IPR059000">
    <property type="entry name" value="ATPase_P-type_domA"/>
</dbReference>
<evidence type="ECO:0000256" key="1">
    <source>
        <dbReference type="ARBA" id="ARBA00004141"/>
    </source>
</evidence>
<dbReference type="PROSITE" id="PS00154">
    <property type="entry name" value="ATPASE_E1_E2"/>
    <property type="match status" value="1"/>
</dbReference>
<dbReference type="InterPro" id="IPR036412">
    <property type="entry name" value="HAD-like_sf"/>
</dbReference>
<evidence type="ECO:0000256" key="7">
    <source>
        <dbReference type="ARBA" id="ARBA00022840"/>
    </source>
</evidence>
<dbReference type="InterPro" id="IPR023214">
    <property type="entry name" value="HAD_sf"/>
</dbReference>
<dbReference type="PANTHER" id="PTHR42861">
    <property type="entry name" value="CALCIUM-TRANSPORTING ATPASE"/>
    <property type="match status" value="1"/>
</dbReference>
<keyword evidence="3" id="KW-0109">Calcium transport</keyword>
<protein>
    <recommendedName>
        <fullName evidence="2">P-type Ca(2+) transporter</fullName>
        <ecNumber evidence="2">7.2.2.10</ecNumber>
    </recommendedName>
</protein>
<dbReference type="SUPFAM" id="SSF81653">
    <property type="entry name" value="Calcium ATPase, transduction domain A"/>
    <property type="match status" value="1"/>
</dbReference>
<proteinExistence type="predicted"/>
<evidence type="ECO:0000256" key="8">
    <source>
        <dbReference type="ARBA" id="ARBA00022967"/>
    </source>
</evidence>
<dbReference type="PRINTS" id="PR00120">
    <property type="entry name" value="HATPASE"/>
</dbReference>
<dbReference type="Pfam" id="PF00690">
    <property type="entry name" value="Cation_ATPase_N"/>
    <property type="match status" value="1"/>
</dbReference>
<gene>
    <name evidence="13" type="ORF">AB8U03_02605</name>
</gene>
<keyword evidence="3" id="KW-0406">Ion transport</keyword>
<dbReference type="Proteomes" id="UP001564657">
    <property type="component" value="Unassembled WGS sequence"/>
</dbReference>
<keyword evidence="8" id="KW-1278">Translocase</keyword>
<keyword evidence="3" id="KW-0813">Transport</keyword>
<feature type="domain" description="Cation-transporting P-type ATPase N-terminal" evidence="12">
    <location>
        <begin position="1"/>
        <end position="75"/>
    </location>
</feature>
<dbReference type="InterPro" id="IPR006068">
    <property type="entry name" value="ATPase_P-typ_cation-transptr_C"/>
</dbReference>
<accession>A0ABV4BNG2</accession>
<evidence type="ECO:0000256" key="3">
    <source>
        <dbReference type="ARBA" id="ARBA00022568"/>
    </source>
</evidence>
<dbReference type="NCBIfam" id="TIGR01517">
    <property type="entry name" value="ATPase-IIB_Ca"/>
    <property type="match status" value="1"/>
</dbReference>
<dbReference type="NCBIfam" id="TIGR01494">
    <property type="entry name" value="ATPase_P-type"/>
    <property type="match status" value="3"/>
</dbReference>
<dbReference type="SFLD" id="SFLDF00027">
    <property type="entry name" value="p-type_atpase"/>
    <property type="match status" value="1"/>
</dbReference>
<comment type="caution">
    <text evidence="13">The sequence shown here is derived from an EMBL/GenBank/DDBJ whole genome shotgun (WGS) entry which is preliminary data.</text>
</comment>
<dbReference type="EMBL" id="JBGEWD010000001">
    <property type="protein sequence ID" value="MEY7999100.1"/>
    <property type="molecule type" value="Genomic_DNA"/>
</dbReference>
<dbReference type="SUPFAM" id="SSF81660">
    <property type="entry name" value="Metal cation-transporting ATPase, ATP-binding domain N"/>
    <property type="match status" value="1"/>
</dbReference>
<dbReference type="SUPFAM" id="SSF81665">
    <property type="entry name" value="Calcium ATPase, transmembrane domain M"/>
    <property type="match status" value="1"/>
</dbReference>
<evidence type="ECO:0000256" key="10">
    <source>
        <dbReference type="ARBA" id="ARBA00023136"/>
    </source>
</evidence>
<dbReference type="InterPro" id="IPR001757">
    <property type="entry name" value="P_typ_ATPase"/>
</dbReference>
<dbReference type="SUPFAM" id="SSF56784">
    <property type="entry name" value="HAD-like"/>
    <property type="match status" value="1"/>
</dbReference>
<organism evidence="13 14">
    <name type="scientific">Clostridium moutaii</name>
    <dbReference type="NCBI Taxonomy" id="3240932"/>
    <lineage>
        <taxon>Bacteria</taxon>
        <taxon>Bacillati</taxon>
        <taxon>Bacillota</taxon>
        <taxon>Clostridia</taxon>
        <taxon>Eubacteriales</taxon>
        <taxon>Clostridiaceae</taxon>
        <taxon>Clostridium</taxon>
    </lineage>
</organism>
<feature type="transmembrane region" description="Helical" evidence="11">
    <location>
        <begin position="274"/>
        <end position="298"/>
    </location>
</feature>
<dbReference type="Gene3D" id="3.40.50.1000">
    <property type="entry name" value="HAD superfamily/HAD-like"/>
    <property type="match status" value="1"/>
</dbReference>
<dbReference type="InterPro" id="IPR023298">
    <property type="entry name" value="ATPase_P-typ_TM_dom_sf"/>
</dbReference>
<dbReference type="Pfam" id="PF13246">
    <property type="entry name" value="Cation_ATPase"/>
    <property type="match status" value="1"/>
</dbReference>
<dbReference type="SFLD" id="SFLDS00003">
    <property type="entry name" value="Haloacid_Dehalogenase"/>
    <property type="match status" value="1"/>
</dbReference>